<comment type="caution">
    <text evidence="3">The sequence shown here is derived from an EMBL/GenBank/DDBJ whole genome shotgun (WGS) entry which is preliminary data.</text>
</comment>
<dbReference type="PROSITE" id="PS00028">
    <property type="entry name" value="ZINC_FINGER_C2H2_1"/>
    <property type="match status" value="1"/>
</dbReference>
<dbReference type="SMART" id="SM01173">
    <property type="entry name" value="DUF4187"/>
    <property type="match status" value="1"/>
</dbReference>
<feature type="compositionally biased region" description="Basic and acidic residues" evidence="1">
    <location>
        <begin position="1"/>
        <end position="10"/>
    </location>
</feature>
<dbReference type="GeneID" id="39749133"/>
<dbReference type="InterPro" id="IPR039727">
    <property type="entry name" value="SE/Ars2"/>
</dbReference>
<evidence type="ECO:0000256" key="1">
    <source>
        <dbReference type="SAM" id="MobiDB-lite"/>
    </source>
</evidence>
<dbReference type="PANTHER" id="PTHR13165:SF0">
    <property type="entry name" value="SERRATE RNA EFFECTOR MOLECULE HOMOLOG"/>
    <property type="match status" value="1"/>
</dbReference>
<feature type="domain" description="C2H2-type" evidence="2">
    <location>
        <begin position="715"/>
        <end position="736"/>
    </location>
</feature>
<feature type="region of interest" description="Disordered" evidence="1">
    <location>
        <begin position="1"/>
        <end position="33"/>
    </location>
</feature>
<feature type="compositionally biased region" description="Basic residues" evidence="1">
    <location>
        <begin position="234"/>
        <end position="243"/>
    </location>
</feature>
<name>A0A1Y1JIS3_PLAGO</name>
<feature type="compositionally biased region" description="Basic and acidic residues" evidence="1">
    <location>
        <begin position="17"/>
        <end position="33"/>
    </location>
</feature>
<sequence length="837" mass="99261">MKEPNDEKTNERKRKKPDCNAEESKESSKSKKKIEFENDDEFEKYLLDNFKKSYDQAGETWNNSKTERLYESRNESEYSLSDMIKSFYNEVKKYKTVDDMANEIKKLATQNIKKNLDIICNNECTSSFFVEKYRVKYMNEQTELNIKSAQNYFKEFMILYNNNNFDDFSLEINTNLEKNSVEENIVEEGEKRKKGDETDDDTENDTAEKNAKAKIMQNGNGENDDDKSKESSSKKKKEGKNKHPPNEMYTTDIWKEKIKCKIENINENTNILIKIVNYLANTSLHIDHVPLNIKKFDILKKLNELDYDILNANIWDTYSSKETRPFSLSISSSPSFYRKANIYFKKHNKTNDILNTLREKPLSVYIKGWYLSNLKRNNYNYLDLRICPPICSHIEIIKMDYENAKTLVRKLDTSCHIDLDLQHRLGEEVHFESMHKKRKIDEESHTHDVESTNEKQTLPVDQNCDNINKNRNNTNIVCNNELSESPIIQIIEENKKLSIMNKLDILVLYLRFVHNFCYYSARKFNTYDEMTRECGHFYLRVNMENKFYKNLIPIFYENFNIKKLEHYVHEDFGYSNSNTENYVIGENSTIGNTYKDRTNSGNNDNTLEEENCGMEEGRGDIVNQTTKPNRENGDYFNLCRLKNTYLNDLDEVSDYQLKWLLNFETEIKDAIKANYNEHIEIEKTKEFLEILKNNYILKPTHNNSTNTDGKSEIRCAKCKKLFNNIKDVPNHIFIKHNQVKMKLITEAEAQIMKKCFYESPHSFQFLFMMEKKYNSNHSKNYLNKSIFKKTKNYKNHNFHVLPNSVKSDYKDFDDPTLNVFENVKQTERKKNDFYDDT</sequence>
<dbReference type="GO" id="GO:0031053">
    <property type="term" value="P:primary miRNA processing"/>
    <property type="evidence" value="ECO:0007669"/>
    <property type="project" value="TreeGrafter"/>
</dbReference>
<dbReference type="GO" id="GO:0016604">
    <property type="term" value="C:nuclear body"/>
    <property type="evidence" value="ECO:0007669"/>
    <property type="project" value="TreeGrafter"/>
</dbReference>
<feature type="region of interest" description="Disordered" evidence="1">
    <location>
        <begin position="181"/>
        <end position="248"/>
    </location>
</feature>
<protein>
    <recommendedName>
        <fullName evidence="2">C2H2-type domain-containing protein</fullName>
    </recommendedName>
</protein>
<reference evidence="4" key="1">
    <citation type="submission" date="2017-04" db="EMBL/GenBank/DDBJ databases">
        <title>Plasmodium gonderi genome.</title>
        <authorList>
            <person name="Arisue N."/>
            <person name="Honma H."/>
            <person name="Kawai S."/>
            <person name="Tougan T."/>
            <person name="Tanabe K."/>
            <person name="Horii T."/>
        </authorList>
    </citation>
    <scope>NUCLEOTIDE SEQUENCE [LARGE SCALE GENOMIC DNA]</scope>
    <source>
        <strain evidence="4">ATCC 30045</strain>
    </source>
</reference>
<dbReference type="OrthoDB" id="342064at2759"/>
<gene>
    <name evidence="3" type="ORF">PGO_123940</name>
</gene>
<dbReference type="InterPro" id="IPR025239">
    <property type="entry name" value="DUF4187"/>
</dbReference>
<evidence type="ECO:0000313" key="3">
    <source>
        <dbReference type="EMBL" id="GAW82396.1"/>
    </source>
</evidence>
<proteinExistence type="predicted"/>
<dbReference type="EMBL" id="BDQF01000013">
    <property type="protein sequence ID" value="GAW82396.1"/>
    <property type="molecule type" value="Genomic_DNA"/>
</dbReference>
<dbReference type="OMA" id="PNHIFIK"/>
<dbReference type="RefSeq" id="XP_028544985.1">
    <property type="nucleotide sequence ID" value="XM_028689184.1"/>
</dbReference>
<evidence type="ECO:0000259" key="2">
    <source>
        <dbReference type="PROSITE" id="PS00028"/>
    </source>
</evidence>
<dbReference type="AlphaFoldDB" id="A0A1Y1JIS3"/>
<keyword evidence="4" id="KW-1185">Reference proteome</keyword>
<dbReference type="InterPro" id="IPR013087">
    <property type="entry name" value="Znf_C2H2_type"/>
</dbReference>
<accession>A0A1Y1JIS3</accession>
<evidence type="ECO:0000313" key="4">
    <source>
        <dbReference type="Proteomes" id="UP000195521"/>
    </source>
</evidence>
<organism evidence="3 4">
    <name type="scientific">Plasmodium gonderi</name>
    <dbReference type="NCBI Taxonomy" id="77519"/>
    <lineage>
        <taxon>Eukaryota</taxon>
        <taxon>Sar</taxon>
        <taxon>Alveolata</taxon>
        <taxon>Apicomplexa</taxon>
        <taxon>Aconoidasida</taxon>
        <taxon>Haemosporida</taxon>
        <taxon>Plasmodiidae</taxon>
        <taxon>Plasmodium</taxon>
        <taxon>Plasmodium (Plasmodium)</taxon>
    </lineage>
</organism>
<dbReference type="Proteomes" id="UP000195521">
    <property type="component" value="Unassembled WGS sequence"/>
</dbReference>
<dbReference type="PANTHER" id="PTHR13165">
    <property type="entry name" value="ARSENITE-RESISTANCE PROTEIN 2"/>
    <property type="match status" value="1"/>
</dbReference>